<feature type="domain" description="TadE-like" evidence="2">
    <location>
        <begin position="11"/>
        <end position="53"/>
    </location>
</feature>
<evidence type="ECO:0000259" key="2">
    <source>
        <dbReference type="Pfam" id="PF07811"/>
    </source>
</evidence>
<feature type="transmembrane region" description="Helical" evidence="1">
    <location>
        <begin position="20"/>
        <end position="39"/>
    </location>
</feature>
<dbReference type="EMBL" id="JBHSKD010000008">
    <property type="protein sequence ID" value="MFC5176605.1"/>
    <property type="molecule type" value="Genomic_DNA"/>
</dbReference>
<dbReference type="InterPro" id="IPR012495">
    <property type="entry name" value="TadE-like_dom"/>
</dbReference>
<dbReference type="InterPro" id="IPR049790">
    <property type="entry name" value="Rv3655c/TadE"/>
</dbReference>
<keyword evidence="4" id="KW-1185">Reference proteome</keyword>
<dbReference type="NCBIfam" id="NF041390">
    <property type="entry name" value="TadE_Rv3655c"/>
    <property type="match status" value="1"/>
</dbReference>
<keyword evidence="1" id="KW-0812">Transmembrane</keyword>
<evidence type="ECO:0000313" key="4">
    <source>
        <dbReference type="Proteomes" id="UP001596087"/>
    </source>
</evidence>
<evidence type="ECO:0000256" key="1">
    <source>
        <dbReference type="SAM" id="Phobius"/>
    </source>
</evidence>
<dbReference type="RefSeq" id="WP_378589058.1">
    <property type="nucleotide sequence ID" value="NZ_JBHSKD010000008.1"/>
</dbReference>
<gene>
    <name evidence="3" type="ORF">ACFPGP_07965</name>
</gene>
<name>A0ABW0BH57_9ACTN</name>
<protein>
    <submittedName>
        <fullName evidence="3">TadE family type IV pilus minor pilin</fullName>
    </submittedName>
</protein>
<evidence type="ECO:0000313" key="3">
    <source>
        <dbReference type="EMBL" id="MFC5176605.1"/>
    </source>
</evidence>
<comment type="caution">
    <text evidence="3">The sequence shown here is derived from an EMBL/GenBank/DDBJ whole genome shotgun (WGS) entry which is preliminary data.</text>
</comment>
<reference evidence="4" key="1">
    <citation type="journal article" date="2019" name="Int. J. Syst. Evol. Microbiol.">
        <title>The Global Catalogue of Microorganisms (GCM) 10K type strain sequencing project: providing services to taxonomists for standard genome sequencing and annotation.</title>
        <authorList>
            <consortium name="The Broad Institute Genomics Platform"/>
            <consortium name="The Broad Institute Genome Sequencing Center for Infectious Disease"/>
            <person name="Wu L."/>
            <person name="Ma J."/>
        </authorList>
    </citation>
    <scope>NUCLEOTIDE SEQUENCE [LARGE SCALE GENOMIC DNA]</scope>
    <source>
        <strain evidence="4">DFY41</strain>
    </source>
</reference>
<dbReference type="Proteomes" id="UP001596087">
    <property type="component" value="Unassembled WGS sequence"/>
</dbReference>
<organism evidence="3 4">
    <name type="scientific">Nocardioides taihuensis</name>
    <dbReference type="NCBI Taxonomy" id="1835606"/>
    <lineage>
        <taxon>Bacteria</taxon>
        <taxon>Bacillati</taxon>
        <taxon>Actinomycetota</taxon>
        <taxon>Actinomycetes</taxon>
        <taxon>Propionibacteriales</taxon>
        <taxon>Nocardioidaceae</taxon>
        <taxon>Nocardioides</taxon>
    </lineage>
</organism>
<keyword evidence="1" id="KW-1133">Transmembrane helix</keyword>
<sequence>MTRGPAAGERGAVTAELAMVVPLLVSLAVGLVWLLAVGADQVRTVDAARETARALARGESAGDAVALGERIAPAGARVSVSEEGEQVRVTVTADLTGPGGVLRALPGVELSADAVTVREPS</sequence>
<accession>A0ABW0BH57</accession>
<proteinExistence type="predicted"/>
<keyword evidence="1" id="KW-0472">Membrane</keyword>
<dbReference type="Pfam" id="PF07811">
    <property type="entry name" value="TadE"/>
    <property type="match status" value="1"/>
</dbReference>